<evidence type="ECO:0008006" key="6">
    <source>
        <dbReference type="Google" id="ProtNLM"/>
    </source>
</evidence>
<dbReference type="AlphaFoldDB" id="A0A7S3L2B5"/>
<proteinExistence type="inferred from homology"/>
<keyword evidence="4" id="KW-0560">Oxidoreductase</keyword>
<dbReference type="NCBIfam" id="NF047509">
    <property type="entry name" value="Rv3131_FMN_oxido"/>
    <property type="match status" value="1"/>
</dbReference>
<evidence type="ECO:0000256" key="4">
    <source>
        <dbReference type="ARBA" id="ARBA00023002"/>
    </source>
</evidence>
<accession>A0A7S3L2B5</accession>
<sequence>MASAYDQVASNIRRFGDNDNVHAQEKIPLQPDIQQLIRCATLAASSHNTQPWKFLVSTPNNKEDNKTNLDHTVIQIIPDLSRRCPVVDPDDSHLYKSLGCAAENMVHAAAAQGFQAQVHWDEQRDRVVVDLHRDTTTNTDELYHAIFRRQCTKMAYDGSQLSQEEMEALHKVVVGEKSNVRIILLTSDDDKQRVIDYVNQGNLDQLTDPSWREELLSWIRFNPRQALDTGDGLAGRTGGSPSIPSWLGRFMAGWIITPSGQVKADTTNITSAAGVAVFVSSDNKSSWVQVGQVYERFALQATASNIRTAFINQPIEVHTIRPSFESWLGLQDGEHAQLMVRFGHGPVAPYSLRRPLEDVIVNAE</sequence>
<dbReference type="EMBL" id="HBIM01007775">
    <property type="protein sequence ID" value="CAE0408911.1"/>
    <property type="molecule type" value="Transcribed_RNA"/>
</dbReference>
<evidence type="ECO:0000256" key="1">
    <source>
        <dbReference type="ARBA" id="ARBA00007118"/>
    </source>
</evidence>
<reference evidence="5" key="1">
    <citation type="submission" date="2021-01" db="EMBL/GenBank/DDBJ databases">
        <authorList>
            <person name="Corre E."/>
            <person name="Pelletier E."/>
            <person name="Niang G."/>
            <person name="Scheremetjew M."/>
            <person name="Finn R."/>
            <person name="Kale V."/>
            <person name="Holt S."/>
            <person name="Cochrane G."/>
            <person name="Meng A."/>
            <person name="Brown T."/>
            <person name="Cohen L."/>
        </authorList>
    </citation>
    <scope>NUCLEOTIDE SEQUENCE</scope>
    <source>
        <strain evidence="5">CCMP127</strain>
    </source>
</reference>
<protein>
    <recommendedName>
        <fullName evidence="6">Nitroreductase domain-containing protein</fullName>
    </recommendedName>
</protein>
<dbReference type="PANTHER" id="PTHR23026">
    <property type="entry name" value="NADPH NITROREDUCTASE"/>
    <property type="match status" value="1"/>
</dbReference>
<comment type="similarity">
    <text evidence="1">Belongs to the nitroreductase family.</text>
</comment>
<evidence type="ECO:0000313" key="5">
    <source>
        <dbReference type="EMBL" id="CAE0408911.1"/>
    </source>
</evidence>
<dbReference type="GO" id="GO:0016491">
    <property type="term" value="F:oxidoreductase activity"/>
    <property type="evidence" value="ECO:0007669"/>
    <property type="project" value="UniProtKB-KW"/>
</dbReference>
<organism evidence="5">
    <name type="scientific">Amphora coffeiformis</name>
    <dbReference type="NCBI Taxonomy" id="265554"/>
    <lineage>
        <taxon>Eukaryota</taxon>
        <taxon>Sar</taxon>
        <taxon>Stramenopiles</taxon>
        <taxon>Ochrophyta</taxon>
        <taxon>Bacillariophyta</taxon>
        <taxon>Bacillariophyceae</taxon>
        <taxon>Bacillariophycidae</taxon>
        <taxon>Thalassiophysales</taxon>
        <taxon>Catenulaceae</taxon>
        <taxon>Amphora</taxon>
    </lineage>
</organism>
<name>A0A7S3L2B5_9STRA</name>
<dbReference type="InterPro" id="IPR050627">
    <property type="entry name" value="Nitroreductase/BluB"/>
</dbReference>
<evidence type="ECO:0000256" key="2">
    <source>
        <dbReference type="ARBA" id="ARBA00022630"/>
    </source>
</evidence>
<dbReference type="SUPFAM" id="SSF55469">
    <property type="entry name" value="FMN-dependent nitroreductase-like"/>
    <property type="match status" value="2"/>
</dbReference>
<keyword evidence="2" id="KW-0285">Flavoprotein</keyword>
<evidence type="ECO:0000256" key="3">
    <source>
        <dbReference type="ARBA" id="ARBA00022643"/>
    </source>
</evidence>
<dbReference type="Gene3D" id="3.40.109.10">
    <property type="entry name" value="NADH Oxidase"/>
    <property type="match status" value="2"/>
</dbReference>
<keyword evidence="3" id="KW-0288">FMN</keyword>
<gene>
    <name evidence="5" type="ORF">ACOF00016_LOCUS6615</name>
</gene>
<dbReference type="PANTHER" id="PTHR23026:SF90">
    <property type="entry name" value="IODOTYROSINE DEIODINASE 1"/>
    <property type="match status" value="1"/>
</dbReference>
<dbReference type="InterPro" id="IPR000415">
    <property type="entry name" value="Nitroreductase-like"/>
</dbReference>